<dbReference type="CDD" id="cd21175">
    <property type="entry name" value="LPMO_AA9"/>
    <property type="match status" value="1"/>
</dbReference>
<feature type="domain" description="Auxiliary Activity family 9 catalytic" evidence="17">
    <location>
        <begin position="18"/>
        <end position="222"/>
    </location>
</feature>
<feature type="chain" id="PRO_5012292693" description="lytic cellulose monooxygenase (C4-dehydrogenating)" evidence="16">
    <location>
        <begin position="18"/>
        <end position="243"/>
    </location>
</feature>
<keyword evidence="4" id="KW-0479">Metal-binding</keyword>
<sequence>MRSVLSILVFYATYVAAHGNLMQITVDGKVYKGNAPNAKPTASVIRQLSENGPVKGTNNPNLACGMNSKNADLMADAMPGSTISFTWGGGGGNKFPHAIGPSLTYLASCGSGSCANFDASKAQWFKISQVGRKSDGTWVIAGLSDGTVSVKLPSTLPPGNYLARNEIITLQGATSKGGAEFYPSCAQIKVGGSGTGKVQQSDLVTFPGAYHEDDPGIYVPDVFSPGQTSYAFPGPPVAAIADG</sequence>
<reference evidence="18 19" key="1">
    <citation type="submission" date="2014-02" db="EMBL/GenBank/DDBJ databases">
        <title>Transposable element dynamics among asymbiotic and ectomycorrhizal Amanita fungi.</title>
        <authorList>
            <consortium name="DOE Joint Genome Institute"/>
            <person name="Hess J."/>
            <person name="Skrede I."/>
            <person name="Wolfe B."/>
            <person name="LaButti K."/>
            <person name="Ohm R.A."/>
            <person name="Grigoriev I.V."/>
            <person name="Pringle A."/>
        </authorList>
    </citation>
    <scope>NUCLEOTIDE SEQUENCE [LARGE SCALE GENOMIC DNA]</scope>
    <source>
        <strain evidence="18 19">SKay4041</strain>
    </source>
</reference>
<evidence type="ECO:0000256" key="12">
    <source>
        <dbReference type="ARBA" id="ARBA00023326"/>
    </source>
</evidence>
<dbReference type="InterPro" id="IPR005103">
    <property type="entry name" value="AA9_LPMO"/>
</dbReference>
<keyword evidence="9 18" id="KW-0503">Monooxygenase</keyword>
<evidence type="ECO:0000313" key="19">
    <source>
        <dbReference type="Proteomes" id="UP000242287"/>
    </source>
</evidence>
<evidence type="ECO:0000313" key="18">
    <source>
        <dbReference type="EMBL" id="PFH48347.1"/>
    </source>
</evidence>
<keyword evidence="3" id="KW-0964">Secreted</keyword>
<keyword evidence="8" id="KW-0186">Copper</keyword>
<dbReference type="PANTHER" id="PTHR33353">
    <property type="entry name" value="PUTATIVE (AFU_ORTHOLOGUE AFUA_1G12560)-RELATED"/>
    <property type="match status" value="1"/>
</dbReference>
<protein>
    <recommendedName>
        <fullName evidence="15">lytic cellulose monooxygenase (C4-dehydrogenating)</fullName>
        <ecNumber evidence="15">1.14.99.56</ecNumber>
    </recommendedName>
</protein>
<feature type="signal peptide" evidence="16">
    <location>
        <begin position="1"/>
        <end position="17"/>
    </location>
</feature>
<dbReference type="EC" id="1.14.99.56" evidence="15"/>
<comment type="cofactor">
    <cofactor evidence="1">
        <name>Cu(2+)</name>
        <dbReference type="ChEBI" id="CHEBI:29036"/>
    </cofactor>
</comment>
<evidence type="ECO:0000259" key="17">
    <source>
        <dbReference type="Pfam" id="PF03443"/>
    </source>
</evidence>
<dbReference type="GO" id="GO:0005576">
    <property type="term" value="C:extracellular region"/>
    <property type="evidence" value="ECO:0007669"/>
    <property type="project" value="UniProtKB-SubCell"/>
</dbReference>
<evidence type="ECO:0000256" key="1">
    <source>
        <dbReference type="ARBA" id="ARBA00001973"/>
    </source>
</evidence>
<evidence type="ECO:0000256" key="6">
    <source>
        <dbReference type="ARBA" id="ARBA00023001"/>
    </source>
</evidence>
<evidence type="ECO:0000256" key="3">
    <source>
        <dbReference type="ARBA" id="ARBA00022525"/>
    </source>
</evidence>
<dbReference type="GO" id="GO:0030245">
    <property type="term" value="P:cellulose catabolic process"/>
    <property type="evidence" value="ECO:0007669"/>
    <property type="project" value="UniProtKB-KW"/>
</dbReference>
<dbReference type="AlphaFoldDB" id="A0A2A9NJD0"/>
<organism evidence="18 19">
    <name type="scientific">Amanita thiersii Skay4041</name>
    <dbReference type="NCBI Taxonomy" id="703135"/>
    <lineage>
        <taxon>Eukaryota</taxon>
        <taxon>Fungi</taxon>
        <taxon>Dikarya</taxon>
        <taxon>Basidiomycota</taxon>
        <taxon>Agaricomycotina</taxon>
        <taxon>Agaricomycetes</taxon>
        <taxon>Agaricomycetidae</taxon>
        <taxon>Agaricales</taxon>
        <taxon>Pluteineae</taxon>
        <taxon>Amanitaceae</taxon>
        <taxon>Amanita</taxon>
    </lineage>
</organism>
<evidence type="ECO:0000256" key="4">
    <source>
        <dbReference type="ARBA" id="ARBA00022723"/>
    </source>
</evidence>
<evidence type="ECO:0000256" key="5">
    <source>
        <dbReference type="ARBA" id="ARBA00022729"/>
    </source>
</evidence>
<dbReference type="Proteomes" id="UP000242287">
    <property type="component" value="Unassembled WGS sequence"/>
</dbReference>
<name>A0A2A9NJD0_9AGAR</name>
<dbReference type="GO" id="GO:0004497">
    <property type="term" value="F:monooxygenase activity"/>
    <property type="evidence" value="ECO:0007669"/>
    <property type="project" value="UniProtKB-KW"/>
</dbReference>
<feature type="non-terminal residue" evidence="18">
    <location>
        <position position="243"/>
    </location>
</feature>
<dbReference type="EMBL" id="KZ302066">
    <property type="protein sequence ID" value="PFH48347.1"/>
    <property type="molecule type" value="Genomic_DNA"/>
</dbReference>
<dbReference type="OrthoDB" id="4849160at2759"/>
<dbReference type="Pfam" id="PF03443">
    <property type="entry name" value="AA9"/>
    <property type="match status" value="1"/>
</dbReference>
<evidence type="ECO:0000256" key="13">
    <source>
        <dbReference type="ARBA" id="ARBA00044502"/>
    </source>
</evidence>
<evidence type="ECO:0000256" key="11">
    <source>
        <dbReference type="ARBA" id="ARBA00023277"/>
    </source>
</evidence>
<evidence type="ECO:0000256" key="2">
    <source>
        <dbReference type="ARBA" id="ARBA00004613"/>
    </source>
</evidence>
<evidence type="ECO:0000256" key="9">
    <source>
        <dbReference type="ARBA" id="ARBA00023033"/>
    </source>
</evidence>
<evidence type="ECO:0000256" key="14">
    <source>
        <dbReference type="ARBA" id="ARBA00045077"/>
    </source>
</evidence>
<dbReference type="GO" id="GO:0046872">
    <property type="term" value="F:metal ion binding"/>
    <property type="evidence" value="ECO:0007669"/>
    <property type="project" value="UniProtKB-KW"/>
</dbReference>
<keyword evidence="12" id="KW-0624">Polysaccharide degradation</keyword>
<keyword evidence="6" id="KW-0136">Cellulose degradation</keyword>
<dbReference type="InterPro" id="IPR049892">
    <property type="entry name" value="AA9"/>
</dbReference>
<comment type="catalytic activity">
    <reaction evidence="14">
        <text>[(1-&gt;4)-beta-D-glucosyl]n+m + reduced acceptor + O2 = 4-dehydro-beta-D-glucosyl-[(1-&gt;4)-beta-D-glucosyl]n-1 + [(1-&gt;4)-beta-D-glucosyl]m + acceptor + H2O.</text>
        <dbReference type="EC" id="1.14.99.56"/>
    </reaction>
</comment>
<gene>
    <name evidence="18" type="ORF">AMATHDRAFT_150098</name>
</gene>
<dbReference type="STRING" id="703135.A0A2A9NJD0"/>
<keyword evidence="5 16" id="KW-0732">Signal</keyword>
<comment type="similarity">
    <text evidence="13">Belongs to the polysaccharide monooxygenase AA9 family.</text>
</comment>
<comment type="subcellular location">
    <subcellularLocation>
        <location evidence="2">Secreted</location>
    </subcellularLocation>
</comment>
<dbReference type="PANTHER" id="PTHR33353:SF10">
    <property type="entry name" value="ENDO-BETA-1,4-GLUCANASE D"/>
    <property type="match status" value="1"/>
</dbReference>
<keyword evidence="19" id="KW-1185">Reference proteome</keyword>
<evidence type="ECO:0000256" key="7">
    <source>
        <dbReference type="ARBA" id="ARBA00023002"/>
    </source>
</evidence>
<evidence type="ECO:0000256" key="8">
    <source>
        <dbReference type="ARBA" id="ARBA00023008"/>
    </source>
</evidence>
<evidence type="ECO:0000256" key="10">
    <source>
        <dbReference type="ARBA" id="ARBA00023157"/>
    </source>
</evidence>
<dbReference type="Gene3D" id="2.70.50.70">
    <property type="match status" value="1"/>
</dbReference>
<keyword evidence="11" id="KW-0119">Carbohydrate metabolism</keyword>
<accession>A0A2A9NJD0</accession>
<keyword evidence="7" id="KW-0560">Oxidoreductase</keyword>
<proteinExistence type="inferred from homology"/>
<evidence type="ECO:0000256" key="15">
    <source>
        <dbReference type="ARBA" id="ARBA00047174"/>
    </source>
</evidence>
<evidence type="ECO:0000256" key="16">
    <source>
        <dbReference type="SAM" id="SignalP"/>
    </source>
</evidence>
<keyword evidence="10" id="KW-1015">Disulfide bond</keyword>